<feature type="transmembrane region" description="Helical" evidence="7">
    <location>
        <begin position="7"/>
        <end position="25"/>
    </location>
</feature>
<keyword evidence="6" id="KW-0653">Protein transport</keyword>
<comment type="caution">
    <text evidence="9">The sequence shown here is derived from an EMBL/GenBank/DDBJ whole genome shotgun (WGS) entry which is preliminary data.</text>
</comment>
<feature type="transmembrane region" description="Helical" evidence="7">
    <location>
        <begin position="175"/>
        <end position="196"/>
    </location>
</feature>
<dbReference type="Proteomes" id="UP000824410">
    <property type="component" value="Unassembled WGS sequence"/>
</dbReference>
<dbReference type="Pfam" id="PF01618">
    <property type="entry name" value="MotA_ExbB"/>
    <property type="match status" value="1"/>
</dbReference>
<evidence type="ECO:0000313" key="10">
    <source>
        <dbReference type="Proteomes" id="UP000824410"/>
    </source>
</evidence>
<evidence type="ECO:0000256" key="2">
    <source>
        <dbReference type="ARBA" id="ARBA00022475"/>
    </source>
</evidence>
<sequence>MTKINKMTALIVIVNAVFVAFMVYISDFIFEAISHNVAINITISILLAGSAFFCVFSSLKINRIYSYWNKCVQSNKELDDNEAKHIFGERFKTIIKMQGKKQEELITTWTEYTDWKARILEYLAGTLIGLGLLGTFIGLMGTMGSISGVLGAATGDSGNAMVEAISTPLGSMSGAFSASLMGLLSSLFVGLISLLIDRQNSEFVESIKTWLYTRKEALLSDPVLYAKNSDVAALSQQALNEGIKKLNAFCDQTKDFILQLETKIDNFNLKVAKSFDVMVDEIKQLQSVNNSVGKLGDVLIESNQSVKNELSGVVKHILESNHELVSARDTLRQEIAMNRQQLIEVSQSSNSSMDKLINEALSNRNEILKLNKLSTTLEGQLERYQLSLSKDLLSLNNLLYDNGNMTAEINKTMKNLDENSLYNKGNIDKILSIQGINHDISIYALEEIIKTKNTVVNSLSVSDK</sequence>
<feature type="domain" description="MotA/TolQ/ExbB proton channel" evidence="8">
    <location>
        <begin position="104"/>
        <end position="207"/>
    </location>
</feature>
<evidence type="ECO:0000256" key="5">
    <source>
        <dbReference type="ARBA" id="ARBA00023136"/>
    </source>
</evidence>
<gene>
    <name evidence="9" type="ORF">EX242_05540</name>
</gene>
<reference evidence="9" key="1">
    <citation type="submission" date="2019-02" db="EMBL/GenBank/DDBJ databases">
        <title>Genomic characterization of isolates from hospital effluents in KZN, South Africa.</title>
        <authorList>
            <person name="Ntshobeni N."/>
            <person name="Allam M."/>
            <person name="Ismail A."/>
            <person name="Amoako D."/>
            <person name="Essack S."/>
            <person name="Chenia H."/>
        </authorList>
    </citation>
    <scope>NUCLEOTIDE SEQUENCE</scope>
    <source>
        <strain evidence="9">AFE97_S1</strain>
    </source>
</reference>
<keyword evidence="2" id="KW-1003">Cell membrane</keyword>
<evidence type="ECO:0000313" key="9">
    <source>
        <dbReference type="EMBL" id="MBX6979722.1"/>
    </source>
</evidence>
<dbReference type="GO" id="GO:0015031">
    <property type="term" value="P:protein transport"/>
    <property type="evidence" value="ECO:0007669"/>
    <property type="project" value="UniProtKB-KW"/>
</dbReference>
<proteinExistence type="inferred from homology"/>
<keyword evidence="3 7" id="KW-0812">Transmembrane</keyword>
<comment type="subcellular location">
    <subcellularLocation>
        <location evidence="1">Cell membrane</location>
        <topology evidence="1">Multi-pass membrane protein</topology>
    </subcellularLocation>
    <subcellularLocation>
        <location evidence="6">Membrane</location>
        <topology evidence="6">Multi-pass membrane protein</topology>
    </subcellularLocation>
</comment>
<comment type="similarity">
    <text evidence="6">Belongs to the exbB/tolQ family.</text>
</comment>
<feature type="transmembrane region" description="Helical" evidence="7">
    <location>
        <begin position="122"/>
        <end position="155"/>
    </location>
</feature>
<feature type="transmembrane region" description="Helical" evidence="7">
    <location>
        <begin position="37"/>
        <end position="59"/>
    </location>
</feature>
<keyword evidence="4 7" id="KW-1133">Transmembrane helix</keyword>
<organism evidence="9 10">
    <name type="scientific">Providencia rettgeri</name>
    <dbReference type="NCBI Taxonomy" id="587"/>
    <lineage>
        <taxon>Bacteria</taxon>
        <taxon>Pseudomonadati</taxon>
        <taxon>Pseudomonadota</taxon>
        <taxon>Gammaproteobacteria</taxon>
        <taxon>Enterobacterales</taxon>
        <taxon>Morganellaceae</taxon>
        <taxon>Providencia</taxon>
    </lineage>
</organism>
<evidence type="ECO:0000259" key="8">
    <source>
        <dbReference type="Pfam" id="PF01618"/>
    </source>
</evidence>
<evidence type="ECO:0000256" key="6">
    <source>
        <dbReference type="RuleBase" id="RU004057"/>
    </source>
</evidence>
<dbReference type="EMBL" id="SHDO01000006">
    <property type="protein sequence ID" value="MBX6979722.1"/>
    <property type="molecule type" value="Genomic_DNA"/>
</dbReference>
<protein>
    <recommendedName>
        <fullName evidence="8">MotA/TolQ/ExbB proton channel domain-containing protein</fullName>
    </recommendedName>
</protein>
<dbReference type="GO" id="GO:0005886">
    <property type="term" value="C:plasma membrane"/>
    <property type="evidence" value="ECO:0007669"/>
    <property type="project" value="UniProtKB-SubCell"/>
</dbReference>
<accession>A0AAP2JW36</accession>
<dbReference type="AlphaFoldDB" id="A0AAP2JW36"/>
<evidence type="ECO:0000256" key="4">
    <source>
        <dbReference type="ARBA" id="ARBA00022989"/>
    </source>
</evidence>
<dbReference type="RefSeq" id="WP_129466826.1">
    <property type="nucleotide sequence ID" value="NZ_CP059345.1"/>
</dbReference>
<keyword evidence="6" id="KW-0813">Transport</keyword>
<keyword evidence="5 7" id="KW-0472">Membrane</keyword>
<evidence type="ECO:0000256" key="3">
    <source>
        <dbReference type="ARBA" id="ARBA00022692"/>
    </source>
</evidence>
<name>A0AAP2JW36_PRORE</name>
<evidence type="ECO:0000256" key="7">
    <source>
        <dbReference type="SAM" id="Phobius"/>
    </source>
</evidence>
<evidence type="ECO:0000256" key="1">
    <source>
        <dbReference type="ARBA" id="ARBA00004651"/>
    </source>
</evidence>
<dbReference type="InterPro" id="IPR002898">
    <property type="entry name" value="MotA_ExbB_proton_chnl"/>
</dbReference>